<gene>
    <name evidence="15" type="ORF">PM001_LOCUS28565</name>
</gene>
<evidence type="ECO:0000256" key="3">
    <source>
        <dbReference type="ARBA" id="ARBA00007532"/>
    </source>
</evidence>
<dbReference type="GO" id="GO:0050660">
    <property type="term" value="F:flavin adenine dinucleotide binding"/>
    <property type="evidence" value="ECO:0007669"/>
    <property type="project" value="TreeGrafter"/>
</dbReference>
<comment type="subcellular location">
    <subcellularLocation>
        <location evidence="2">Cytoplasm</location>
    </subcellularLocation>
</comment>
<evidence type="ECO:0000259" key="13">
    <source>
        <dbReference type="Pfam" id="PF02852"/>
    </source>
</evidence>
<evidence type="ECO:0000256" key="1">
    <source>
        <dbReference type="ARBA" id="ARBA00002842"/>
    </source>
</evidence>
<dbReference type="InterPro" id="IPR050151">
    <property type="entry name" value="Class-I_Pyr_Nuc-Dis_Oxidored"/>
</dbReference>
<dbReference type="GO" id="GO:0005829">
    <property type="term" value="C:cytosol"/>
    <property type="evidence" value="ECO:0007669"/>
    <property type="project" value="TreeGrafter"/>
</dbReference>
<reference evidence="15" key="1">
    <citation type="submission" date="2024-01" db="EMBL/GenBank/DDBJ databases">
        <authorList>
            <person name="Webb A."/>
        </authorList>
    </citation>
    <scope>NUCLEOTIDE SEQUENCE</scope>
    <source>
        <strain evidence="15">Pm1</strain>
    </source>
</reference>
<feature type="binding site" evidence="12">
    <location>
        <position position="112"/>
    </location>
    <ligand>
        <name>FAD</name>
        <dbReference type="ChEBI" id="CHEBI:57692"/>
    </ligand>
</feature>
<dbReference type="GO" id="GO:0003957">
    <property type="term" value="F:NAD(P)+ transhydrogenase (Si-specific) activity"/>
    <property type="evidence" value="ECO:0007669"/>
    <property type="project" value="UniProtKB-EC"/>
</dbReference>
<evidence type="ECO:0000256" key="9">
    <source>
        <dbReference type="ARBA" id="ARBA00023002"/>
    </source>
</evidence>
<accession>A0AAV1V9I9</accession>
<dbReference type="PANTHER" id="PTHR22912:SF93">
    <property type="entry name" value="SOLUBLE PYRIDINE NUCLEOTIDE TRANSHYDROGENASE"/>
    <property type="match status" value="1"/>
</dbReference>
<dbReference type="PANTHER" id="PTHR22912">
    <property type="entry name" value="DISULFIDE OXIDOREDUCTASE"/>
    <property type="match status" value="1"/>
</dbReference>
<keyword evidence="6" id="KW-0285">Flavoprotein</keyword>
<evidence type="ECO:0000256" key="10">
    <source>
        <dbReference type="ARBA" id="ARBA00023027"/>
    </source>
</evidence>
<dbReference type="PRINTS" id="PR00411">
    <property type="entry name" value="PNDRDTASEI"/>
</dbReference>
<feature type="domain" description="Pyridine nucleotide-disulphide oxidoreductase dimerisation" evidence="13">
    <location>
        <begin position="447"/>
        <end position="554"/>
    </location>
</feature>
<comment type="caution">
    <text evidence="15">The sequence shown here is derived from an EMBL/GenBank/DDBJ whole genome shotgun (WGS) entry which is preliminary data.</text>
</comment>
<feature type="binding site" evidence="12">
    <location>
        <position position="350"/>
    </location>
    <ligand>
        <name>NAD(+)</name>
        <dbReference type="ChEBI" id="CHEBI:57540"/>
    </ligand>
</feature>
<comment type="function">
    <text evidence="1">Conversion of NADPH, generated by peripheral catabolic pathways, to NADH, which can enter the respiratory chain for energy generation.</text>
</comment>
<evidence type="ECO:0000256" key="4">
    <source>
        <dbReference type="ARBA" id="ARBA00012772"/>
    </source>
</evidence>
<evidence type="ECO:0000256" key="12">
    <source>
        <dbReference type="PIRSR" id="PIRSR000350-3"/>
    </source>
</evidence>
<dbReference type="AlphaFoldDB" id="A0AAV1V9I9"/>
<proteinExistence type="inferred from homology"/>
<feature type="binding site" evidence="12">
    <location>
        <begin position="261"/>
        <end position="268"/>
    </location>
    <ligand>
        <name>NAD(+)</name>
        <dbReference type="ChEBI" id="CHEBI:57540"/>
    </ligand>
</feature>
<dbReference type="SUPFAM" id="SSF51905">
    <property type="entry name" value="FAD/NAD(P)-binding domain"/>
    <property type="match status" value="1"/>
</dbReference>
<dbReference type="FunFam" id="3.30.390.30:FF:000001">
    <property type="entry name" value="Dihydrolipoyl dehydrogenase"/>
    <property type="match status" value="1"/>
</dbReference>
<feature type="domain" description="FAD/NAD(P)-binding" evidence="14">
    <location>
        <begin position="65"/>
        <end position="406"/>
    </location>
</feature>
<dbReference type="InterPro" id="IPR001100">
    <property type="entry name" value="Pyr_nuc-diS_OxRdtase"/>
</dbReference>
<name>A0AAV1V9I9_9STRA</name>
<dbReference type="GO" id="GO:0004148">
    <property type="term" value="F:dihydrolipoyl dehydrogenase (NADH) activity"/>
    <property type="evidence" value="ECO:0007669"/>
    <property type="project" value="TreeGrafter"/>
</dbReference>
<sequence>MVWHADHFPIFAMSAQLLRRLAPSLAPARALSRAAASSRSSSPNIEANKQLLTETLRELRASEHFDLIVIGSGPAGQKCAIDSAKHGNSVAIVDKRDMLGGVCVHTGTVPSKTFREATLHLTGYRHRVFYNGQARPSKRVGVEDILQRVNKVEKAETDITRHQLMRNGVQLITGTARFMPGNSHMIAVLSNESYETATDAKRHSSANICKRVLTADNFLVCVGTRPARRADIPFDGETIFDSDQLLWGKVKAVPRRLIVVGAGVVGMEYASMMSIIPGTDVTVIDGRKEILEMADKEVSEALCYSMAQTGTRFLVDEVIKSVEKSAKDEVRVHLESGKTVVGDGLLYTVGRQGNVEGLNLEAVGLAPDKRGRIIVDNNFQTAVPHIYAAGDIIGFPALASTSMEQGRLASVHMRTSKSFYTKEISDDKKMDDPDRVRTRMRSGEVFPFGIYTVPEISMVGKNEQQLTREQMPYEVGIARYEELAKGQMLGGVPGFLKIIFCPQTLKLLGVHAIGEGATEIIHIGQVVMSTDGTLEYFRNAVFNYPTLAEAYRVAALDGLRKVDRLRE</sequence>
<evidence type="ECO:0000256" key="5">
    <source>
        <dbReference type="ARBA" id="ARBA00022490"/>
    </source>
</evidence>
<dbReference type="Gene3D" id="3.30.390.30">
    <property type="match status" value="1"/>
</dbReference>
<evidence type="ECO:0000259" key="14">
    <source>
        <dbReference type="Pfam" id="PF07992"/>
    </source>
</evidence>
<keyword evidence="8" id="KW-0521">NADP</keyword>
<keyword evidence="9" id="KW-0560">Oxidoreductase</keyword>
<protein>
    <recommendedName>
        <fullName evidence="4">NAD(P)(+) transhydrogenase (Si-specific)</fullName>
        <ecNumber evidence="4">1.6.1.1</ecNumber>
    </recommendedName>
    <alternativeName>
        <fullName evidence="11">NAD(P)(+) transhydrogenase [B-specific]</fullName>
    </alternativeName>
</protein>
<evidence type="ECO:0000256" key="2">
    <source>
        <dbReference type="ARBA" id="ARBA00004496"/>
    </source>
</evidence>
<keyword evidence="5" id="KW-0963">Cytoplasm</keyword>
<dbReference type="Gene3D" id="3.50.50.60">
    <property type="entry name" value="FAD/NAD(P)-binding domain"/>
    <property type="match status" value="2"/>
</dbReference>
<dbReference type="InterPro" id="IPR004099">
    <property type="entry name" value="Pyr_nucl-diS_OxRdtase_dimer"/>
</dbReference>
<evidence type="ECO:0000313" key="16">
    <source>
        <dbReference type="Proteomes" id="UP001162060"/>
    </source>
</evidence>
<comment type="similarity">
    <text evidence="3">Belongs to the class-I pyridine nucleotide-disulfide oxidoreductase family.</text>
</comment>
<evidence type="ECO:0000256" key="7">
    <source>
        <dbReference type="ARBA" id="ARBA00022827"/>
    </source>
</evidence>
<dbReference type="InterPro" id="IPR036188">
    <property type="entry name" value="FAD/NAD-bd_sf"/>
</dbReference>
<dbReference type="PRINTS" id="PR00368">
    <property type="entry name" value="FADPNR"/>
</dbReference>
<keyword evidence="10 12" id="KW-0520">NAD</keyword>
<dbReference type="Pfam" id="PF07992">
    <property type="entry name" value="Pyr_redox_2"/>
    <property type="match status" value="1"/>
</dbReference>
<dbReference type="Pfam" id="PF02852">
    <property type="entry name" value="Pyr_redox_dim"/>
    <property type="match status" value="1"/>
</dbReference>
<evidence type="ECO:0000256" key="11">
    <source>
        <dbReference type="ARBA" id="ARBA00031183"/>
    </source>
</evidence>
<dbReference type="GO" id="GO:0006103">
    <property type="term" value="P:2-oxoglutarate metabolic process"/>
    <property type="evidence" value="ECO:0007669"/>
    <property type="project" value="TreeGrafter"/>
</dbReference>
<feature type="binding site" evidence="12">
    <location>
        <position position="391"/>
    </location>
    <ligand>
        <name>FAD</name>
        <dbReference type="ChEBI" id="CHEBI:57692"/>
    </ligand>
</feature>
<keyword evidence="7 12" id="KW-0274">FAD</keyword>
<organism evidence="15 16">
    <name type="scientific">Peronospora matthiolae</name>
    <dbReference type="NCBI Taxonomy" id="2874970"/>
    <lineage>
        <taxon>Eukaryota</taxon>
        <taxon>Sar</taxon>
        <taxon>Stramenopiles</taxon>
        <taxon>Oomycota</taxon>
        <taxon>Peronosporomycetes</taxon>
        <taxon>Peronosporales</taxon>
        <taxon>Peronosporaceae</taxon>
        <taxon>Peronospora</taxon>
    </lineage>
</organism>
<dbReference type="InterPro" id="IPR016156">
    <property type="entry name" value="FAD/NAD-linked_Rdtase_dimer_sf"/>
</dbReference>
<dbReference type="EMBL" id="CAKLBY020000302">
    <property type="protein sequence ID" value="CAK7943415.1"/>
    <property type="molecule type" value="Genomic_DNA"/>
</dbReference>
<comment type="cofactor">
    <cofactor evidence="12">
        <name>FAD</name>
        <dbReference type="ChEBI" id="CHEBI:57692"/>
    </cofactor>
    <text evidence="12">Binds 1 FAD per subunit.</text>
</comment>
<keyword evidence="12" id="KW-0547">Nucleotide-binding</keyword>
<dbReference type="Proteomes" id="UP001162060">
    <property type="component" value="Unassembled WGS sequence"/>
</dbReference>
<dbReference type="EC" id="1.6.1.1" evidence="4"/>
<evidence type="ECO:0000313" key="15">
    <source>
        <dbReference type="EMBL" id="CAK7943415.1"/>
    </source>
</evidence>
<dbReference type="InterPro" id="IPR023753">
    <property type="entry name" value="FAD/NAD-binding_dom"/>
</dbReference>
<evidence type="ECO:0000256" key="6">
    <source>
        <dbReference type="ARBA" id="ARBA00022630"/>
    </source>
</evidence>
<evidence type="ECO:0000256" key="8">
    <source>
        <dbReference type="ARBA" id="ARBA00022857"/>
    </source>
</evidence>
<dbReference type="SUPFAM" id="SSF55424">
    <property type="entry name" value="FAD/NAD-linked reductases, dimerisation (C-terminal) domain"/>
    <property type="match status" value="1"/>
</dbReference>
<dbReference type="PIRSF" id="PIRSF000350">
    <property type="entry name" value="Mercury_reductase_MerA"/>
    <property type="match status" value="1"/>
</dbReference>